<dbReference type="GO" id="GO:0020037">
    <property type="term" value="F:heme binding"/>
    <property type="evidence" value="ECO:0007669"/>
    <property type="project" value="InterPro"/>
</dbReference>
<dbReference type="PROSITE" id="PS50855">
    <property type="entry name" value="COX1"/>
    <property type="match status" value="1"/>
</dbReference>
<feature type="transmembrane region" description="Helical" evidence="25">
    <location>
        <begin position="57"/>
        <end position="79"/>
    </location>
</feature>
<dbReference type="GO" id="GO:0004129">
    <property type="term" value="F:cytochrome-c oxidase activity"/>
    <property type="evidence" value="ECO:0007669"/>
    <property type="project" value="UniProtKB-EC"/>
</dbReference>
<keyword evidence="20 24" id="KW-0186">Copper</keyword>
<comment type="function">
    <text evidence="24">Component of the cytochrome c oxidase, the last enzyme in the mitochondrial electron transport chain which drives oxidative phosphorylation. The respiratory chain contains 3 multisubunit complexes succinate dehydrogenase (complex II, CII), ubiquinol-cytochrome c oxidoreductase (cytochrome b-c1 complex, complex III, CIII) and cytochrome c oxidase (complex IV, CIV), that cooperate to transfer electrons derived from NADH and succinate to molecular oxygen, creating an electrochemical gradient over the inner membrane that drives transmembrane transport and the ATP synthase. Cytochrome c oxidase is the component of the respiratory chain that catalyzes the reduction of oxygen to water. Electrons originating from reduced cytochrome c in the intermembrane space (IMS) are transferred via the dinuclear copper A center (CU(A)) of subunit 2 and heme A of subunit 1 to the active site in subunit 1, a binuclear center (BNC) formed by heme A3 and copper B (CU(B)). The BNC reduces molecular oxygen to 2 water molecules using 4 electrons from cytochrome c in the IMS and 4 protons from the mitochondrial matrix.</text>
</comment>
<dbReference type="InterPro" id="IPR023616">
    <property type="entry name" value="Cyt_c_oxase-like_su1_dom"/>
</dbReference>
<evidence type="ECO:0000256" key="20">
    <source>
        <dbReference type="ARBA" id="ARBA00023008"/>
    </source>
</evidence>
<feature type="transmembrane region" description="Helical" evidence="25">
    <location>
        <begin position="267"/>
        <end position="291"/>
    </location>
</feature>
<evidence type="ECO:0000259" key="26">
    <source>
        <dbReference type="PROSITE" id="PS50855"/>
    </source>
</evidence>
<keyword evidence="22 24" id="KW-0472">Membrane</keyword>
<evidence type="ECO:0000256" key="22">
    <source>
        <dbReference type="ARBA" id="ARBA00023136"/>
    </source>
</evidence>
<keyword evidence="12 24" id="KW-0812">Transmembrane</keyword>
<feature type="transmembrane region" description="Helical" evidence="25">
    <location>
        <begin position="230"/>
        <end position="255"/>
    </location>
</feature>
<keyword evidence="15" id="KW-0460">Magnesium</keyword>
<geneLocation type="mitochondrion" evidence="27"/>
<proteinExistence type="inferred from homology"/>
<feature type="domain" description="Cytochrome oxidase subunit I profile" evidence="26">
    <location>
        <begin position="1"/>
        <end position="512"/>
    </location>
</feature>
<evidence type="ECO:0000256" key="12">
    <source>
        <dbReference type="ARBA" id="ARBA00022692"/>
    </source>
</evidence>
<evidence type="ECO:0000256" key="25">
    <source>
        <dbReference type="SAM" id="Phobius"/>
    </source>
</evidence>
<gene>
    <name evidence="27" type="primary">COI</name>
</gene>
<dbReference type="EC" id="7.1.1.9" evidence="7 24"/>
<feature type="transmembrane region" description="Helical" evidence="25">
    <location>
        <begin position="146"/>
        <end position="165"/>
    </location>
</feature>
<keyword evidence="18 25" id="KW-1133">Transmembrane helix</keyword>
<accession>K9LIT6</accession>
<evidence type="ECO:0000256" key="7">
    <source>
        <dbReference type="ARBA" id="ARBA00012949"/>
    </source>
</evidence>
<comment type="cofactor">
    <cofactor evidence="2">
        <name>heme</name>
        <dbReference type="ChEBI" id="CHEBI:30413"/>
    </cofactor>
</comment>
<evidence type="ECO:0000256" key="10">
    <source>
        <dbReference type="ARBA" id="ARBA00022617"/>
    </source>
</evidence>
<evidence type="ECO:0000256" key="9">
    <source>
        <dbReference type="ARBA" id="ARBA00022448"/>
    </source>
</evidence>
<keyword evidence="10 24" id="KW-0349">Heme</keyword>
<dbReference type="GO" id="GO:0006123">
    <property type="term" value="P:mitochondrial electron transport, cytochrome c to oxygen"/>
    <property type="evidence" value="ECO:0007669"/>
    <property type="project" value="TreeGrafter"/>
</dbReference>
<name>K9LIT6_9CUCU</name>
<dbReference type="AlphaFoldDB" id="K9LIT6"/>
<comment type="similarity">
    <text evidence="5 24">Belongs to the heme-copper respiratory oxidase family.</text>
</comment>
<protein>
    <recommendedName>
        <fullName evidence="8 24">Cytochrome c oxidase subunit 1</fullName>
        <ecNumber evidence="7 24">7.1.1.9</ecNumber>
    </recommendedName>
</protein>
<evidence type="ECO:0000256" key="21">
    <source>
        <dbReference type="ARBA" id="ARBA00023128"/>
    </source>
</evidence>
<dbReference type="InterPro" id="IPR036927">
    <property type="entry name" value="Cyt_c_oxase-like_su1_sf"/>
</dbReference>
<feature type="transmembrane region" description="Helical" evidence="25">
    <location>
        <begin position="186"/>
        <end position="210"/>
    </location>
</feature>
<comment type="subunit">
    <text evidence="6">Component of the cytochrome c oxidase (complex IV, CIV), a multisubunit enzyme composed of a catalytic core of 3 subunits and several supernumerary subunits. The complex exists as a monomer or a dimer and forms supercomplexes (SCs) in the inner mitochondrial membrane with ubiquinol-cytochrome c oxidoreductase (cytochrome b-c1 complex, complex III, CIII).</text>
</comment>
<dbReference type="GO" id="GO:0045277">
    <property type="term" value="C:respiratory chain complex IV"/>
    <property type="evidence" value="ECO:0007669"/>
    <property type="project" value="InterPro"/>
</dbReference>
<keyword evidence="14 24" id="KW-0999">Mitochondrion inner membrane</keyword>
<evidence type="ECO:0000256" key="1">
    <source>
        <dbReference type="ARBA" id="ARBA00001935"/>
    </source>
</evidence>
<dbReference type="FunFam" id="1.20.210.10:FF:000001">
    <property type="entry name" value="Cytochrome c oxidase subunit 1"/>
    <property type="match status" value="1"/>
</dbReference>
<feature type="transmembrane region" description="Helical" evidence="25">
    <location>
        <begin position="447"/>
        <end position="473"/>
    </location>
</feature>
<dbReference type="Pfam" id="PF00115">
    <property type="entry name" value="COX1"/>
    <property type="match status" value="1"/>
</dbReference>
<evidence type="ECO:0000256" key="11">
    <source>
        <dbReference type="ARBA" id="ARBA00022660"/>
    </source>
</evidence>
<feature type="transmembrane region" description="Helical" evidence="25">
    <location>
        <begin position="16"/>
        <end position="37"/>
    </location>
</feature>
<feature type="transmembrane region" description="Helical" evidence="25">
    <location>
        <begin position="379"/>
        <end position="397"/>
    </location>
</feature>
<evidence type="ECO:0000256" key="5">
    <source>
        <dbReference type="ARBA" id="ARBA00009578"/>
    </source>
</evidence>
<keyword evidence="21 24" id="KW-0496">Mitochondrion</keyword>
<organism evidence="27">
    <name type="scientific">Dendroctonus rhizophagus</name>
    <dbReference type="NCBI Taxonomy" id="77169"/>
    <lineage>
        <taxon>Eukaryota</taxon>
        <taxon>Metazoa</taxon>
        <taxon>Ecdysozoa</taxon>
        <taxon>Arthropoda</taxon>
        <taxon>Hexapoda</taxon>
        <taxon>Insecta</taxon>
        <taxon>Pterygota</taxon>
        <taxon>Neoptera</taxon>
        <taxon>Endopterygota</taxon>
        <taxon>Coleoptera</taxon>
        <taxon>Polyphaga</taxon>
        <taxon>Cucujiformia</taxon>
        <taxon>Curculionidae</taxon>
        <taxon>Scolytinae</taxon>
        <taxon>Dendroctonus</taxon>
    </lineage>
</organism>
<feature type="transmembrane region" description="Helical" evidence="25">
    <location>
        <begin position="100"/>
        <end position="118"/>
    </location>
</feature>
<dbReference type="Gene3D" id="1.20.210.10">
    <property type="entry name" value="Cytochrome c oxidase-like, subunit I domain"/>
    <property type="match status" value="1"/>
</dbReference>
<evidence type="ECO:0000256" key="18">
    <source>
        <dbReference type="ARBA" id="ARBA00022989"/>
    </source>
</evidence>
<keyword evidence="13 24" id="KW-0479">Metal-binding</keyword>
<dbReference type="EMBL" id="JQ005122">
    <property type="protein sequence ID" value="AFK26053.1"/>
    <property type="molecule type" value="Genomic_DNA"/>
</dbReference>
<dbReference type="SUPFAM" id="SSF81442">
    <property type="entry name" value="Cytochrome c oxidase subunit I-like"/>
    <property type="match status" value="1"/>
</dbReference>
<comment type="catalytic activity">
    <reaction evidence="23">
        <text>4 Fe(II)-[cytochrome c] + O2 + 8 H(+)(in) = 4 Fe(III)-[cytochrome c] + 2 H2O + 4 H(+)(out)</text>
        <dbReference type="Rhea" id="RHEA:11436"/>
        <dbReference type="Rhea" id="RHEA-COMP:10350"/>
        <dbReference type="Rhea" id="RHEA-COMP:14399"/>
        <dbReference type="ChEBI" id="CHEBI:15377"/>
        <dbReference type="ChEBI" id="CHEBI:15378"/>
        <dbReference type="ChEBI" id="CHEBI:15379"/>
        <dbReference type="ChEBI" id="CHEBI:29033"/>
        <dbReference type="ChEBI" id="CHEBI:29034"/>
        <dbReference type="EC" id="7.1.1.9"/>
    </reaction>
    <physiologicalReaction direction="left-to-right" evidence="23">
        <dbReference type="Rhea" id="RHEA:11437"/>
    </physiologicalReaction>
</comment>
<dbReference type="UniPathway" id="UPA00705"/>
<feature type="transmembrane region" description="Helical" evidence="25">
    <location>
        <begin position="409"/>
        <end position="427"/>
    </location>
</feature>
<dbReference type="PRINTS" id="PR01165">
    <property type="entry name" value="CYCOXIDASEI"/>
</dbReference>
<keyword evidence="9 24" id="KW-0813">Transport</keyword>
<sequence>MLPNKWLYFTNHKDIGTLYFIFGAWSGMVGTSLSLIIRTELGTPGSLIGDDQIYNTIVTAHAFIMIFFMVMPIMIGGFGNWLVPLMLGAPDMAFPRLNNMSFWLLPPSLTFLLLSSIIDKGAGTGWTVYPPLASNLSHEGSSVDCAIFSLHMAGISSILGAINFISTIMNMNPSGMKLDRLTLFTWAVKITAILLLLSLPVLAGAITMLLTDRNINTTFFDPSGGGDPILYQHLFWFFGHPEVYILILPGFGMISHIISQESGKKEAFGLLGMIYAMLAIGLLGFVVWAHHMFTVGMDVDTRAYFTSATMIIAVPTGIKIFSWLATYHGSQIMLTPSSLWAIGFIFLFTMGGLTGVILANSSIDIILHDTYYVVAHFHYVLSMGAVFAILGGVIQWFPLFTGLTLNNKYLKIQFLSMFIGVNLTFFPQHFLGLSGMPRRYSDYPDAYYLWNMISSIGSMISMISIIYFIYILWDAFASKRLNLTSLNTPTSIEWLQHFPPAEHSYEELPMVTNF</sequence>
<keyword evidence="16" id="KW-1278">Translocase</keyword>
<evidence type="ECO:0000256" key="14">
    <source>
        <dbReference type="ARBA" id="ARBA00022792"/>
    </source>
</evidence>
<evidence type="ECO:0000256" key="2">
    <source>
        <dbReference type="ARBA" id="ARBA00001971"/>
    </source>
</evidence>
<evidence type="ECO:0000256" key="3">
    <source>
        <dbReference type="ARBA" id="ARBA00004448"/>
    </source>
</evidence>
<comment type="cofactor">
    <cofactor evidence="1">
        <name>Cu cation</name>
        <dbReference type="ChEBI" id="CHEBI:23378"/>
    </cofactor>
</comment>
<evidence type="ECO:0000256" key="13">
    <source>
        <dbReference type="ARBA" id="ARBA00022723"/>
    </source>
</evidence>
<comment type="subcellular location">
    <subcellularLocation>
        <location evidence="3 24">Mitochondrion inner membrane</location>
        <topology evidence="3 24">Multi-pass membrane protein</topology>
    </subcellularLocation>
</comment>
<evidence type="ECO:0000256" key="6">
    <source>
        <dbReference type="ARBA" id="ARBA00011164"/>
    </source>
</evidence>
<evidence type="ECO:0000313" key="27">
    <source>
        <dbReference type="EMBL" id="AFK26053.1"/>
    </source>
</evidence>
<feature type="transmembrane region" description="Helical" evidence="25">
    <location>
        <begin position="339"/>
        <end position="359"/>
    </location>
</feature>
<evidence type="ECO:0000256" key="4">
    <source>
        <dbReference type="ARBA" id="ARBA00004673"/>
    </source>
</evidence>
<comment type="pathway">
    <text evidence="4 24">Energy metabolism; oxidative phosphorylation.</text>
</comment>
<evidence type="ECO:0000256" key="8">
    <source>
        <dbReference type="ARBA" id="ARBA00015947"/>
    </source>
</evidence>
<evidence type="ECO:0000256" key="16">
    <source>
        <dbReference type="ARBA" id="ARBA00022967"/>
    </source>
</evidence>
<dbReference type="GO" id="GO:0015990">
    <property type="term" value="P:electron transport coupled proton transport"/>
    <property type="evidence" value="ECO:0007669"/>
    <property type="project" value="TreeGrafter"/>
</dbReference>
<dbReference type="CDD" id="cd01663">
    <property type="entry name" value="Cyt_c_Oxidase_I"/>
    <property type="match status" value="1"/>
</dbReference>
<dbReference type="GO" id="GO:0046872">
    <property type="term" value="F:metal ion binding"/>
    <property type="evidence" value="ECO:0007669"/>
    <property type="project" value="UniProtKB-KW"/>
</dbReference>
<evidence type="ECO:0000256" key="19">
    <source>
        <dbReference type="ARBA" id="ARBA00023004"/>
    </source>
</evidence>
<evidence type="ECO:0000256" key="23">
    <source>
        <dbReference type="ARBA" id="ARBA00049512"/>
    </source>
</evidence>
<keyword evidence="11 24" id="KW-0679">Respiratory chain</keyword>
<feature type="transmembrane region" description="Helical" evidence="25">
    <location>
        <begin position="303"/>
        <end position="327"/>
    </location>
</feature>
<dbReference type="InterPro" id="IPR033944">
    <property type="entry name" value="Cyt_c_oxase_su1_dom"/>
</dbReference>
<dbReference type="PANTHER" id="PTHR10422">
    <property type="entry name" value="CYTOCHROME C OXIDASE SUBUNIT 1"/>
    <property type="match status" value="1"/>
</dbReference>
<dbReference type="PROSITE" id="PS00077">
    <property type="entry name" value="COX1_CUB"/>
    <property type="match status" value="1"/>
</dbReference>
<dbReference type="GO" id="GO:0005743">
    <property type="term" value="C:mitochondrial inner membrane"/>
    <property type="evidence" value="ECO:0007669"/>
    <property type="project" value="UniProtKB-SubCell"/>
</dbReference>
<evidence type="ECO:0000256" key="24">
    <source>
        <dbReference type="RuleBase" id="RU000369"/>
    </source>
</evidence>
<keyword evidence="17 24" id="KW-0249">Electron transport</keyword>
<evidence type="ECO:0000256" key="15">
    <source>
        <dbReference type="ARBA" id="ARBA00022842"/>
    </source>
</evidence>
<dbReference type="PANTHER" id="PTHR10422:SF18">
    <property type="entry name" value="CYTOCHROME C OXIDASE SUBUNIT 1"/>
    <property type="match status" value="1"/>
</dbReference>
<evidence type="ECO:0000256" key="17">
    <source>
        <dbReference type="ARBA" id="ARBA00022982"/>
    </source>
</evidence>
<dbReference type="InterPro" id="IPR023615">
    <property type="entry name" value="Cyt_c_Oxase_su1_BS"/>
</dbReference>
<dbReference type="InterPro" id="IPR000883">
    <property type="entry name" value="Cyt_C_Oxase_1"/>
</dbReference>
<reference evidence="27" key="1">
    <citation type="submission" date="2011-11" db="EMBL/GenBank/DDBJ databases">
        <title>New record and extension of the distribution range of the bark beetle Dendroctonus rhizophagus (Curculionidae: Scolytinae).</title>
        <authorList>
            <person name="Armendaris-Toledano F."/>
            <person name="Torres-Banda V."/>
            <person name="Villa-Castillo J."/>
            <person name="Zuniga G."/>
        </authorList>
    </citation>
    <scope>NUCLEOTIDE SEQUENCE</scope>
</reference>
<keyword evidence="19 24" id="KW-0408">Iron</keyword>